<evidence type="ECO:0000256" key="2">
    <source>
        <dbReference type="ARBA" id="ARBA00022723"/>
    </source>
</evidence>
<name>A0A540KPI7_MALBA</name>
<evidence type="ECO:0000256" key="5">
    <source>
        <dbReference type="ARBA" id="ARBA00023015"/>
    </source>
</evidence>
<proteinExistence type="predicted"/>
<feature type="domain" description="C2H2-type" evidence="10">
    <location>
        <begin position="33"/>
        <end position="60"/>
    </location>
</feature>
<keyword evidence="4" id="KW-0862">Zinc</keyword>
<dbReference type="STRING" id="106549.A0A540KPI7"/>
<dbReference type="InterPro" id="IPR052426">
    <property type="entry name" value="Plant_dev_regulator"/>
</dbReference>
<evidence type="ECO:0000256" key="3">
    <source>
        <dbReference type="ARBA" id="ARBA00022771"/>
    </source>
</evidence>
<evidence type="ECO:0000256" key="9">
    <source>
        <dbReference type="SAM" id="MobiDB-lite"/>
    </source>
</evidence>
<dbReference type="Proteomes" id="UP000315295">
    <property type="component" value="Unassembled WGS sequence"/>
</dbReference>
<evidence type="ECO:0000256" key="4">
    <source>
        <dbReference type="ARBA" id="ARBA00022833"/>
    </source>
</evidence>
<keyword evidence="5" id="KW-0805">Transcription regulation</keyword>
<dbReference type="SUPFAM" id="SSF57667">
    <property type="entry name" value="beta-beta-alpha zinc fingers"/>
    <property type="match status" value="1"/>
</dbReference>
<feature type="compositionally biased region" description="Polar residues" evidence="9">
    <location>
        <begin position="1"/>
        <end position="25"/>
    </location>
</feature>
<evidence type="ECO:0000256" key="1">
    <source>
        <dbReference type="ARBA" id="ARBA00004123"/>
    </source>
</evidence>
<evidence type="ECO:0000256" key="7">
    <source>
        <dbReference type="ARBA" id="ARBA00023242"/>
    </source>
</evidence>
<feature type="region of interest" description="Disordered" evidence="9">
    <location>
        <begin position="145"/>
        <end position="201"/>
    </location>
</feature>
<dbReference type="PROSITE" id="PS50157">
    <property type="entry name" value="ZINC_FINGER_C2H2_2"/>
    <property type="match status" value="1"/>
</dbReference>
<evidence type="ECO:0000259" key="10">
    <source>
        <dbReference type="PROSITE" id="PS50157"/>
    </source>
</evidence>
<dbReference type="Gene3D" id="3.30.160.60">
    <property type="entry name" value="Classic Zinc Finger"/>
    <property type="match status" value="1"/>
</dbReference>
<feature type="region of interest" description="Disordered" evidence="9">
    <location>
        <begin position="1"/>
        <end position="30"/>
    </location>
</feature>
<dbReference type="AlphaFoldDB" id="A0A540KPI7"/>
<keyword evidence="3 8" id="KW-0863">Zinc-finger</keyword>
<feature type="region of interest" description="Disordered" evidence="9">
    <location>
        <begin position="63"/>
        <end position="84"/>
    </location>
</feature>
<organism evidence="11 12">
    <name type="scientific">Malus baccata</name>
    <name type="common">Siberian crab apple</name>
    <name type="synonym">Pyrus baccata</name>
    <dbReference type="NCBI Taxonomy" id="106549"/>
    <lineage>
        <taxon>Eukaryota</taxon>
        <taxon>Viridiplantae</taxon>
        <taxon>Streptophyta</taxon>
        <taxon>Embryophyta</taxon>
        <taxon>Tracheophyta</taxon>
        <taxon>Spermatophyta</taxon>
        <taxon>Magnoliopsida</taxon>
        <taxon>eudicotyledons</taxon>
        <taxon>Gunneridae</taxon>
        <taxon>Pentapetalae</taxon>
        <taxon>rosids</taxon>
        <taxon>fabids</taxon>
        <taxon>Rosales</taxon>
        <taxon>Rosaceae</taxon>
        <taxon>Amygdaloideae</taxon>
        <taxon>Maleae</taxon>
        <taxon>Malus</taxon>
    </lineage>
</organism>
<evidence type="ECO:0000313" key="12">
    <source>
        <dbReference type="Proteomes" id="UP000315295"/>
    </source>
</evidence>
<dbReference type="EMBL" id="VIEB01001052">
    <property type="protein sequence ID" value="TQD76097.1"/>
    <property type="molecule type" value="Genomic_DNA"/>
</dbReference>
<dbReference type="Pfam" id="PF13912">
    <property type="entry name" value="zf-C2H2_6"/>
    <property type="match status" value="1"/>
</dbReference>
<sequence length="201" mass="22691">MESNQANQENSDQVMTSDDQQQEGASKQAAKSYECNFCKRGFSNAQALGGHMNIHRKDKAKLKQVSSSNTVETKHQHQHQQQQKLLDIPKMPSSYSPILPTINSLQHDKPIGHDIDRSTTRAPWPWFLDEENDTTIQQLPLFSQTPSHNIHHQNPGIPQVHGDQSEKSLQLSGSQLDLELRLGPEPQNSSSSTENTTRKFF</sequence>
<accession>A0A540KPI7</accession>
<keyword evidence="6" id="KW-0804">Transcription</keyword>
<comment type="subcellular location">
    <subcellularLocation>
        <location evidence="1">Nucleus</location>
    </subcellularLocation>
</comment>
<evidence type="ECO:0000256" key="8">
    <source>
        <dbReference type="PROSITE-ProRule" id="PRU00042"/>
    </source>
</evidence>
<dbReference type="InterPro" id="IPR036236">
    <property type="entry name" value="Znf_C2H2_sf"/>
</dbReference>
<dbReference type="PROSITE" id="PS00028">
    <property type="entry name" value="ZINC_FINGER_C2H2_1"/>
    <property type="match status" value="1"/>
</dbReference>
<dbReference type="InterPro" id="IPR013087">
    <property type="entry name" value="Znf_C2H2_type"/>
</dbReference>
<reference evidence="11 12" key="1">
    <citation type="journal article" date="2019" name="G3 (Bethesda)">
        <title>Sequencing of a Wild Apple (Malus baccata) Genome Unravels the Differences Between Cultivated and Wild Apple Species Regarding Disease Resistance and Cold Tolerance.</title>
        <authorList>
            <person name="Chen X."/>
        </authorList>
    </citation>
    <scope>NUCLEOTIDE SEQUENCE [LARGE SCALE GENOMIC DNA]</scope>
    <source>
        <strain evidence="12">cv. Shandingzi</strain>
        <tissue evidence="11">Leaves</tissue>
    </source>
</reference>
<feature type="compositionally biased region" description="Polar residues" evidence="9">
    <location>
        <begin position="186"/>
        <end position="195"/>
    </location>
</feature>
<dbReference type="PANTHER" id="PTHR45801:SF111">
    <property type="entry name" value="C2H2 AND C2HC ZINC FINGERS SUPERFAMILY PROTEIN"/>
    <property type="match status" value="1"/>
</dbReference>
<protein>
    <recommendedName>
        <fullName evidence="10">C2H2-type domain-containing protein</fullName>
    </recommendedName>
</protein>
<evidence type="ECO:0000256" key="6">
    <source>
        <dbReference type="ARBA" id="ARBA00023163"/>
    </source>
</evidence>
<evidence type="ECO:0000313" key="11">
    <source>
        <dbReference type="EMBL" id="TQD76097.1"/>
    </source>
</evidence>
<dbReference type="GO" id="GO:0005634">
    <property type="term" value="C:nucleus"/>
    <property type="evidence" value="ECO:0007669"/>
    <property type="project" value="UniProtKB-SubCell"/>
</dbReference>
<comment type="caution">
    <text evidence="11">The sequence shown here is derived from an EMBL/GenBank/DDBJ whole genome shotgun (WGS) entry which is preliminary data.</text>
</comment>
<keyword evidence="2" id="KW-0479">Metal-binding</keyword>
<keyword evidence="7" id="KW-0539">Nucleus</keyword>
<keyword evidence="12" id="KW-1185">Reference proteome</keyword>
<dbReference type="PANTHER" id="PTHR45801">
    <property type="entry name" value="OS07G0101800 PROTEIN"/>
    <property type="match status" value="1"/>
</dbReference>
<gene>
    <name evidence="11" type="ORF">C1H46_038365</name>
</gene>
<dbReference type="GO" id="GO:0008270">
    <property type="term" value="F:zinc ion binding"/>
    <property type="evidence" value="ECO:0007669"/>
    <property type="project" value="UniProtKB-KW"/>
</dbReference>